<dbReference type="Pfam" id="PF01900">
    <property type="entry name" value="RNase_P_Rpp14"/>
    <property type="match status" value="1"/>
</dbReference>
<dbReference type="OrthoDB" id="19261at2157"/>
<gene>
    <name evidence="4" type="primary">rnp2</name>
    <name evidence="5" type="ORF">SAMN02910315_00407</name>
</gene>
<name>A0A1G5V792_9EURY</name>
<evidence type="ECO:0000256" key="2">
    <source>
        <dbReference type="ARBA" id="ARBA00022722"/>
    </source>
</evidence>
<accession>A0A1G5V792</accession>
<sequence>MKLKVLPKSQRKHNHYLVLDVKSETEIAKNDFTSIVWDACVRFQGENNTSNFNLWTIELIESENDSLFNEYKAILRCQRDFEDEVRSSLALVHNSDRKRISITCIGISGTIKGCSKYI</sequence>
<dbReference type="GO" id="GO:0004526">
    <property type="term" value="F:ribonuclease P activity"/>
    <property type="evidence" value="ECO:0007669"/>
    <property type="project" value="UniProtKB-UniRule"/>
</dbReference>
<keyword evidence="4" id="KW-0963">Cytoplasm</keyword>
<keyword evidence="6" id="KW-1185">Reference proteome</keyword>
<dbReference type="EMBL" id="FMXB01000002">
    <property type="protein sequence ID" value="SDA41266.1"/>
    <property type="molecule type" value="Genomic_DNA"/>
</dbReference>
<comment type="subcellular location">
    <subcellularLocation>
        <location evidence="4">Cytoplasm</location>
    </subcellularLocation>
</comment>
<dbReference type="SUPFAM" id="SSF160350">
    <property type="entry name" value="Rnp2-like"/>
    <property type="match status" value="1"/>
</dbReference>
<dbReference type="Gene3D" id="3.30.70.3250">
    <property type="entry name" value="Ribonuclease P, Pop5 subunit"/>
    <property type="match status" value="1"/>
</dbReference>
<dbReference type="RefSeq" id="WP_149731040.1">
    <property type="nucleotide sequence ID" value="NZ_FMXB01000002.1"/>
</dbReference>
<evidence type="ECO:0000313" key="6">
    <source>
        <dbReference type="Proteomes" id="UP000323439"/>
    </source>
</evidence>
<evidence type="ECO:0000256" key="1">
    <source>
        <dbReference type="ARBA" id="ARBA00022694"/>
    </source>
</evidence>
<comment type="function">
    <text evidence="4">Part of ribonuclease P, a protein complex that generates mature tRNA molecules by cleaving their 5'-ends.</text>
</comment>
<dbReference type="GO" id="GO:0001682">
    <property type="term" value="P:tRNA 5'-leader removal"/>
    <property type="evidence" value="ECO:0007669"/>
    <property type="project" value="UniProtKB-UniRule"/>
</dbReference>
<organism evidence="5 6">
    <name type="scientific">Methanobrevibacter millerae</name>
    <dbReference type="NCBI Taxonomy" id="230361"/>
    <lineage>
        <taxon>Archaea</taxon>
        <taxon>Methanobacteriati</taxon>
        <taxon>Methanobacteriota</taxon>
        <taxon>Methanomada group</taxon>
        <taxon>Methanobacteria</taxon>
        <taxon>Methanobacteriales</taxon>
        <taxon>Methanobacteriaceae</taxon>
        <taxon>Methanobrevibacter</taxon>
    </lineage>
</organism>
<dbReference type="InterPro" id="IPR038085">
    <property type="entry name" value="Rnp2-like_sf"/>
</dbReference>
<dbReference type="EC" id="3.1.26.5" evidence="4"/>
<keyword evidence="4" id="KW-0378">Hydrolase</keyword>
<dbReference type="AlphaFoldDB" id="A0A1G5V792"/>
<proteinExistence type="inferred from homology"/>
<keyword evidence="2 4" id="KW-0540">Nuclease</keyword>
<dbReference type="STRING" id="230361.sm9_0808"/>
<comment type="catalytic activity">
    <reaction evidence="4">
        <text>Endonucleolytic cleavage of RNA, removing 5'-extranucleotides from tRNA precursor.</text>
        <dbReference type="EC" id="3.1.26.5"/>
    </reaction>
</comment>
<reference evidence="5 6" key="1">
    <citation type="submission" date="2016-10" db="EMBL/GenBank/DDBJ databases">
        <authorList>
            <person name="Varghese N."/>
            <person name="Submissions S."/>
        </authorList>
    </citation>
    <scope>NUCLEOTIDE SEQUENCE [LARGE SCALE GENOMIC DNA]</scope>
    <source>
        <strain evidence="5 6">DSM 16643</strain>
    </source>
</reference>
<comment type="similarity">
    <text evidence="4">Belongs to the eukaryotic/archaeal RNase P protein component 2 family.</text>
</comment>
<dbReference type="GO" id="GO:0030677">
    <property type="term" value="C:ribonuclease P complex"/>
    <property type="evidence" value="ECO:0007669"/>
    <property type="project" value="UniProtKB-UniRule"/>
</dbReference>
<dbReference type="Proteomes" id="UP000323439">
    <property type="component" value="Unassembled WGS sequence"/>
</dbReference>
<evidence type="ECO:0000256" key="4">
    <source>
        <dbReference type="HAMAP-Rule" id="MF_00755"/>
    </source>
</evidence>
<keyword evidence="1 4" id="KW-0819">tRNA processing</keyword>
<comment type="subunit">
    <text evidence="4">Consists of a catalytic RNA component and at least 4-5 protein subunits.</text>
</comment>
<keyword evidence="3 4" id="KW-0255">Endonuclease</keyword>
<evidence type="ECO:0000256" key="3">
    <source>
        <dbReference type="ARBA" id="ARBA00022759"/>
    </source>
</evidence>
<evidence type="ECO:0000313" key="5">
    <source>
        <dbReference type="EMBL" id="SDA41266.1"/>
    </source>
</evidence>
<dbReference type="InterPro" id="IPR002759">
    <property type="entry name" value="Pop5/Rpp14/Rnp2-like"/>
</dbReference>
<dbReference type="HAMAP" id="MF_00755">
    <property type="entry name" value="RNase_P_2"/>
    <property type="match status" value="1"/>
</dbReference>
<protein>
    <recommendedName>
        <fullName evidence="4">Ribonuclease P protein component 2</fullName>
        <shortName evidence="4">RNase P component 2</shortName>
        <ecNumber evidence="4">3.1.26.5</ecNumber>
    </recommendedName>
    <alternativeName>
        <fullName evidence="4">Pop5</fullName>
    </alternativeName>
</protein>
<dbReference type="GO" id="GO:0005737">
    <property type="term" value="C:cytoplasm"/>
    <property type="evidence" value="ECO:0007669"/>
    <property type="project" value="UniProtKB-SubCell"/>
</dbReference>